<name>A0A3S3S394_9GAMM</name>
<proteinExistence type="predicted"/>
<dbReference type="Proteomes" id="UP000287563">
    <property type="component" value="Unassembled WGS sequence"/>
</dbReference>
<accession>A0A3S3S394</accession>
<comment type="caution">
    <text evidence="1">The sequence shown here is derived from an EMBL/GenBank/DDBJ whole genome shotgun (WGS) entry which is preliminary data.</text>
</comment>
<dbReference type="AlphaFoldDB" id="A0A3S3S394"/>
<dbReference type="EMBL" id="RJLM01000001">
    <property type="protein sequence ID" value="RWX57135.1"/>
    <property type="molecule type" value="Genomic_DNA"/>
</dbReference>
<sequence>MALWPARQSNRQIIPLEDDLVNSNLNKNINSASEKSYRKAAIQTYLDILVQQQQIINSHY</sequence>
<keyword evidence="2" id="KW-1185">Reference proteome</keyword>
<organism evidence="1 2">
    <name type="scientific">Photobacterium chitinilyticum</name>
    <dbReference type="NCBI Taxonomy" id="2485123"/>
    <lineage>
        <taxon>Bacteria</taxon>
        <taxon>Pseudomonadati</taxon>
        <taxon>Pseudomonadota</taxon>
        <taxon>Gammaproteobacteria</taxon>
        <taxon>Vibrionales</taxon>
        <taxon>Vibrionaceae</taxon>
        <taxon>Photobacterium</taxon>
    </lineage>
</organism>
<protein>
    <submittedName>
        <fullName evidence="1">Uncharacterized protein</fullName>
    </submittedName>
</protein>
<evidence type="ECO:0000313" key="2">
    <source>
        <dbReference type="Proteomes" id="UP000287563"/>
    </source>
</evidence>
<evidence type="ECO:0000313" key="1">
    <source>
        <dbReference type="EMBL" id="RWX57135.1"/>
    </source>
</evidence>
<reference evidence="1 2" key="1">
    <citation type="submission" date="2018-11" db="EMBL/GenBank/DDBJ databases">
        <title>Photobacterium sp. BEI247 sp. nov., a marine bacterium isolated from Yongle Blue Hole in the South China Sea.</title>
        <authorList>
            <person name="Wang X."/>
        </authorList>
    </citation>
    <scope>NUCLEOTIDE SEQUENCE [LARGE SCALE GENOMIC DNA]</scope>
    <source>
        <strain evidence="2">BEI247</strain>
    </source>
</reference>
<gene>
    <name evidence="1" type="ORF">EDI28_03625</name>
</gene>